<organism evidence="1 2">
    <name type="scientific">Araneus ventricosus</name>
    <name type="common">Orbweaver spider</name>
    <name type="synonym">Epeira ventricosa</name>
    <dbReference type="NCBI Taxonomy" id="182803"/>
    <lineage>
        <taxon>Eukaryota</taxon>
        <taxon>Metazoa</taxon>
        <taxon>Ecdysozoa</taxon>
        <taxon>Arthropoda</taxon>
        <taxon>Chelicerata</taxon>
        <taxon>Arachnida</taxon>
        <taxon>Araneae</taxon>
        <taxon>Araneomorphae</taxon>
        <taxon>Entelegynae</taxon>
        <taxon>Araneoidea</taxon>
        <taxon>Araneidae</taxon>
        <taxon>Araneus</taxon>
    </lineage>
</organism>
<keyword evidence="2" id="KW-1185">Reference proteome</keyword>
<reference evidence="1 2" key="1">
    <citation type="journal article" date="2019" name="Sci. Rep.">
        <title>Orb-weaving spider Araneus ventricosus genome elucidates the spidroin gene catalogue.</title>
        <authorList>
            <person name="Kono N."/>
            <person name="Nakamura H."/>
            <person name="Ohtoshi R."/>
            <person name="Moran D.A.P."/>
            <person name="Shinohara A."/>
            <person name="Yoshida Y."/>
            <person name="Fujiwara M."/>
            <person name="Mori M."/>
            <person name="Tomita M."/>
            <person name="Arakawa K."/>
        </authorList>
    </citation>
    <scope>NUCLEOTIDE SEQUENCE [LARGE SCALE GENOMIC DNA]</scope>
</reference>
<dbReference type="Proteomes" id="UP000499080">
    <property type="component" value="Unassembled WGS sequence"/>
</dbReference>
<dbReference type="EMBL" id="BGPR01001201">
    <property type="protein sequence ID" value="GBM47971.1"/>
    <property type="molecule type" value="Genomic_DNA"/>
</dbReference>
<dbReference type="AlphaFoldDB" id="A0A4Y2G3L7"/>
<name>A0A4Y2G3L7_ARAVE</name>
<proteinExistence type="predicted"/>
<evidence type="ECO:0000313" key="2">
    <source>
        <dbReference type="Proteomes" id="UP000499080"/>
    </source>
</evidence>
<evidence type="ECO:0000313" key="1">
    <source>
        <dbReference type="EMBL" id="GBM47971.1"/>
    </source>
</evidence>
<comment type="caution">
    <text evidence="1">The sequence shown here is derived from an EMBL/GenBank/DDBJ whole genome shotgun (WGS) entry which is preliminary data.</text>
</comment>
<protein>
    <submittedName>
        <fullName evidence="1">Uncharacterized protein</fullName>
    </submittedName>
</protein>
<sequence length="93" mass="10323">MRLHGLSGDYKRTVLGSQSNVMRVLIGPLECELLWNLSLEFYPLCELVSCQTPSGTESAVAVIISDLLSVCVANLCKCYVKFFAIFSNFVTRL</sequence>
<gene>
    <name evidence="1" type="ORF">AVEN_237520_1</name>
</gene>
<accession>A0A4Y2G3L7</accession>